<keyword evidence="1" id="KW-0732">Signal</keyword>
<evidence type="ECO:0000313" key="3">
    <source>
        <dbReference type="EMBL" id="OZC03367.1"/>
    </source>
</evidence>
<evidence type="ECO:0000259" key="2">
    <source>
        <dbReference type="SMART" id="SM00481"/>
    </source>
</evidence>
<dbReference type="Gene3D" id="3.20.20.140">
    <property type="entry name" value="Metal-dependent hydrolases"/>
    <property type="match status" value="1"/>
</dbReference>
<dbReference type="InterPro" id="IPR032165">
    <property type="entry name" value="DUF5001"/>
</dbReference>
<keyword evidence="4" id="KW-1185">Reference proteome</keyword>
<dbReference type="SMART" id="SM00481">
    <property type="entry name" value="POLIIIAc"/>
    <property type="match status" value="1"/>
</dbReference>
<dbReference type="PANTHER" id="PTHR42924:SF3">
    <property type="entry name" value="POLYMERASE_HISTIDINOL PHOSPHATASE N-TERMINAL DOMAIN-CONTAINING PROTEIN"/>
    <property type="match status" value="1"/>
</dbReference>
<protein>
    <recommendedName>
        <fullName evidence="2">Polymerase/histidinol phosphatase N-terminal domain-containing protein</fullName>
    </recommendedName>
</protein>
<sequence>MLRPLALALLLACAAAPEAQDRQILFPDVPGLHTMVVDLHTHTVFSDGDVWPTIRVQEARRDGLDALAITDHLELLKRAPDVPGLDRNRSAEIALEASANGVSPLLVIRGAEITREQPYGHANAVFIEDANALLLDSARDVFAEARRQGAFTFITHPAWTTQRKDAIARLTDEQRQLVADSLVQGIEVVNDQTYSDEALQLALDFGLAILGTSDLHGVADWTFHEASGGHRPVTLVLAPERSASGLRAGLDAGRTVALFKQTLIGRERDVLPLLWATLGIGRTFYNNGGISVLNVELVNRSTTPLLLENRSAYALHNGIGVITVPAEGSVVVRFKTLERVLSVPISFAVLNAVTAPGEHPVLSMEVGPGMNR</sequence>
<dbReference type="InterPro" id="IPR052018">
    <property type="entry name" value="PHP_domain"/>
</dbReference>
<dbReference type="InterPro" id="IPR016195">
    <property type="entry name" value="Pol/histidinol_Pase-like"/>
</dbReference>
<dbReference type="AlphaFoldDB" id="A0A259U0J6"/>
<proteinExistence type="predicted"/>
<feature type="domain" description="Polymerase/histidinol phosphatase N-terminal" evidence="2">
    <location>
        <begin position="37"/>
        <end position="117"/>
    </location>
</feature>
<feature type="signal peptide" evidence="1">
    <location>
        <begin position="1"/>
        <end position="19"/>
    </location>
</feature>
<dbReference type="Proteomes" id="UP000216446">
    <property type="component" value="Unassembled WGS sequence"/>
</dbReference>
<dbReference type="InterPro" id="IPR003141">
    <property type="entry name" value="Pol/His_phosphatase_N"/>
</dbReference>
<evidence type="ECO:0000256" key="1">
    <source>
        <dbReference type="SAM" id="SignalP"/>
    </source>
</evidence>
<dbReference type="InParanoid" id="A0A259U0J6"/>
<dbReference type="PANTHER" id="PTHR42924">
    <property type="entry name" value="EXONUCLEASE"/>
    <property type="match status" value="1"/>
</dbReference>
<evidence type="ECO:0000313" key="4">
    <source>
        <dbReference type="Proteomes" id="UP000216446"/>
    </source>
</evidence>
<dbReference type="GO" id="GO:0035312">
    <property type="term" value="F:5'-3' DNA exonuclease activity"/>
    <property type="evidence" value="ECO:0007669"/>
    <property type="project" value="TreeGrafter"/>
</dbReference>
<dbReference type="GO" id="GO:0004534">
    <property type="term" value="F:5'-3' RNA exonuclease activity"/>
    <property type="evidence" value="ECO:0007669"/>
    <property type="project" value="TreeGrafter"/>
</dbReference>
<reference evidence="3 4" key="1">
    <citation type="submission" date="2016-11" db="EMBL/GenBank/DDBJ databases">
        <title>Study of marine rhodopsin-containing bacteria.</title>
        <authorList>
            <person name="Yoshizawa S."/>
            <person name="Kumagai Y."/>
            <person name="Kogure K."/>
        </authorList>
    </citation>
    <scope>NUCLEOTIDE SEQUENCE [LARGE SCALE GENOMIC DNA]</scope>
    <source>
        <strain evidence="3 4">SG-29</strain>
    </source>
</reference>
<name>A0A259U0J6_9BACT</name>
<accession>A0A259U0J6</accession>
<dbReference type="Pfam" id="PF02811">
    <property type="entry name" value="PHP"/>
    <property type="match status" value="1"/>
</dbReference>
<dbReference type="Pfam" id="PF16392">
    <property type="entry name" value="DUF5001"/>
    <property type="match status" value="1"/>
</dbReference>
<dbReference type="InterPro" id="IPR004013">
    <property type="entry name" value="PHP_dom"/>
</dbReference>
<comment type="caution">
    <text evidence="3">The sequence shown here is derived from an EMBL/GenBank/DDBJ whole genome shotgun (WGS) entry which is preliminary data.</text>
</comment>
<dbReference type="OrthoDB" id="9804333at2"/>
<dbReference type="SUPFAM" id="SSF89550">
    <property type="entry name" value="PHP domain-like"/>
    <property type="match status" value="1"/>
</dbReference>
<feature type="chain" id="PRO_5013079409" description="Polymerase/histidinol phosphatase N-terminal domain-containing protein" evidence="1">
    <location>
        <begin position="20"/>
        <end position="372"/>
    </location>
</feature>
<dbReference type="RefSeq" id="WP_094548653.1">
    <property type="nucleotide sequence ID" value="NZ_MQWB01000001.1"/>
</dbReference>
<organism evidence="3 4">
    <name type="scientific">Rubricoccus marinus</name>
    <dbReference type="NCBI Taxonomy" id="716817"/>
    <lineage>
        <taxon>Bacteria</taxon>
        <taxon>Pseudomonadati</taxon>
        <taxon>Rhodothermota</taxon>
        <taxon>Rhodothermia</taxon>
        <taxon>Rhodothermales</taxon>
        <taxon>Rubricoccaceae</taxon>
        <taxon>Rubricoccus</taxon>
    </lineage>
</organism>
<gene>
    <name evidence="3" type="ORF">BSZ36_10480</name>
</gene>
<dbReference type="EMBL" id="MQWB01000001">
    <property type="protein sequence ID" value="OZC03367.1"/>
    <property type="molecule type" value="Genomic_DNA"/>
</dbReference>